<sequence>MISLSKSSVLKPFHSPLQDSSKVNLPLHSNASKKNPTLGGRQVLRRVSEMDNSEVQEIAGKTTIIKNYYITAKQ</sequence>
<feature type="non-terminal residue" evidence="2">
    <location>
        <position position="74"/>
    </location>
</feature>
<organism evidence="2 3">
    <name type="scientific">Dentiscutata erythropus</name>
    <dbReference type="NCBI Taxonomy" id="1348616"/>
    <lineage>
        <taxon>Eukaryota</taxon>
        <taxon>Fungi</taxon>
        <taxon>Fungi incertae sedis</taxon>
        <taxon>Mucoromycota</taxon>
        <taxon>Glomeromycotina</taxon>
        <taxon>Glomeromycetes</taxon>
        <taxon>Diversisporales</taxon>
        <taxon>Gigasporaceae</taxon>
        <taxon>Dentiscutata</taxon>
    </lineage>
</organism>
<evidence type="ECO:0000313" key="2">
    <source>
        <dbReference type="EMBL" id="CAG8759331.1"/>
    </source>
</evidence>
<keyword evidence="3" id="KW-1185">Reference proteome</keyword>
<comment type="caution">
    <text evidence="2">The sequence shown here is derived from an EMBL/GenBank/DDBJ whole genome shotgun (WGS) entry which is preliminary data.</text>
</comment>
<evidence type="ECO:0000256" key="1">
    <source>
        <dbReference type="SAM" id="MobiDB-lite"/>
    </source>
</evidence>
<dbReference type="AlphaFoldDB" id="A0A9N9NQ17"/>
<dbReference type="Proteomes" id="UP000789405">
    <property type="component" value="Unassembled WGS sequence"/>
</dbReference>
<accession>A0A9N9NQ17</accession>
<dbReference type="EMBL" id="CAJVPY010016893">
    <property type="protein sequence ID" value="CAG8759331.1"/>
    <property type="molecule type" value="Genomic_DNA"/>
</dbReference>
<gene>
    <name evidence="2" type="ORF">DERYTH_LOCUS17666</name>
</gene>
<reference evidence="2" key="1">
    <citation type="submission" date="2021-06" db="EMBL/GenBank/DDBJ databases">
        <authorList>
            <person name="Kallberg Y."/>
            <person name="Tangrot J."/>
            <person name="Rosling A."/>
        </authorList>
    </citation>
    <scope>NUCLEOTIDE SEQUENCE</scope>
    <source>
        <strain evidence="2">MA453B</strain>
    </source>
</reference>
<dbReference type="OrthoDB" id="2335491at2759"/>
<feature type="region of interest" description="Disordered" evidence="1">
    <location>
        <begin position="1"/>
        <end position="41"/>
    </location>
</feature>
<name>A0A9N9NQ17_9GLOM</name>
<evidence type="ECO:0000313" key="3">
    <source>
        <dbReference type="Proteomes" id="UP000789405"/>
    </source>
</evidence>
<feature type="compositionally biased region" description="Polar residues" evidence="1">
    <location>
        <begin position="17"/>
        <end position="35"/>
    </location>
</feature>
<protein>
    <submittedName>
        <fullName evidence="2">158_t:CDS:1</fullName>
    </submittedName>
</protein>
<proteinExistence type="predicted"/>